<keyword evidence="3" id="KW-1185">Reference proteome</keyword>
<dbReference type="SUPFAM" id="SSF46785">
    <property type="entry name" value="Winged helix' DNA-binding domain"/>
    <property type="match status" value="1"/>
</dbReference>
<dbReference type="GO" id="GO:0035556">
    <property type="term" value="P:intracellular signal transduction"/>
    <property type="evidence" value="ECO:0007669"/>
    <property type="project" value="InterPro"/>
</dbReference>
<dbReference type="InterPro" id="IPR036388">
    <property type="entry name" value="WH-like_DNA-bd_sf"/>
</dbReference>
<dbReference type="InterPro" id="IPR000591">
    <property type="entry name" value="DEP_dom"/>
</dbReference>
<sequence>MAAPLAEKLRGLGGLACMHRRQPRAKEDAPAHSAWNVTKLPLLHAAIADLLRAAQREAPDDPIAFASHYFLALQEEEGSPSEAREKVAAAFAPSPLPLSPRERAPPLDRIAYALLGAMARRQQAEDGAELGKQRFTGAEALGWIVGQPWCVDEAHAKAVGDALVSAQLLLAADNPTPAFLLSPTTEYTANYTFSISDLDVLCQRACAGVQYEPGDDKVFSGRALVTWLLDNGVATDRQWGTAAGAQLQQLKVLHSSQHSAFASPAKLEFRDEPGRLYRFSVHEPNMRKIEGTDQISHSYLMDTAARMEAQLHPKPVGTSLHEVVAASVVAPRFCGDDLTSWLLREGTARTHAEAVMMVEYMIAAQVLYPVGMKRPQSRSLQFAYTAADLRTFSADFEFSFVEPAKLARAAAYERMQRSVEQGKVARSQLLLRHTIQRRLAMEHHGDLGDDLYELLYAKPKPAEERRAEPRHAVALAGDRHDAKAVRPLGVIRLDYGYPPIPGDIDHPSSFDYPVVYRKVPGLLFEVAQEGVLTPEIRSGIEQAVRELEAHQVFGITGDCGFMANYQHLVRSLASCPVFLSSLVLLPAISPLIGSRDRILCCTANGNSLAKLLPALWGAPPPPAAAYGVTHTFTHKHLDLHLLRPEQLVVCGFERVPGFDVVAEASSLMSHAVDRELVEQGITSMVLTILSQDPTIKMILLECTELPHYTVTLRQATGLPVYDSLSICNFVHAAYDVSPSEASHRSRCLGHHCQIKYPDTPTTG</sequence>
<dbReference type="PROSITE" id="PS50186">
    <property type="entry name" value="DEP"/>
    <property type="match status" value="2"/>
</dbReference>
<dbReference type="Proteomes" id="UP001515480">
    <property type="component" value="Unassembled WGS sequence"/>
</dbReference>
<evidence type="ECO:0000313" key="2">
    <source>
        <dbReference type="EMBL" id="KAL1524032.1"/>
    </source>
</evidence>
<organism evidence="2 3">
    <name type="scientific">Prymnesium parvum</name>
    <name type="common">Toxic golden alga</name>
    <dbReference type="NCBI Taxonomy" id="97485"/>
    <lineage>
        <taxon>Eukaryota</taxon>
        <taxon>Haptista</taxon>
        <taxon>Haptophyta</taxon>
        <taxon>Prymnesiophyceae</taxon>
        <taxon>Prymnesiales</taxon>
        <taxon>Prymnesiaceae</taxon>
        <taxon>Prymnesium</taxon>
    </lineage>
</organism>
<feature type="domain" description="DEP" evidence="1">
    <location>
        <begin position="217"/>
        <end position="281"/>
    </location>
</feature>
<evidence type="ECO:0000313" key="3">
    <source>
        <dbReference type="Proteomes" id="UP001515480"/>
    </source>
</evidence>
<gene>
    <name evidence="2" type="ORF">AB1Y20_018946</name>
</gene>
<protein>
    <recommendedName>
        <fullName evidence="1">DEP domain-containing protein</fullName>
    </recommendedName>
</protein>
<accession>A0AB34JSS3</accession>
<feature type="domain" description="DEP" evidence="1">
    <location>
        <begin position="333"/>
        <end position="394"/>
    </location>
</feature>
<evidence type="ECO:0000259" key="1">
    <source>
        <dbReference type="PROSITE" id="PS50186"/>
    </source>
</evidence>
<dbReference type="AlphaFoldDB" id="A0AB34JSS3"/>
<dbReference type="CDD" id="cd04371">
    <property type="entry name" value="DEP"/>
    <property type="match status" value="1"/>
</dbReference>
<reference evidence="2 3" key="1">
    <citation type="journal article" date="2024" name="Science">
        <title>Giant polyketide synthase enzymes in the biosynthesis of giant marine polyether toxins.</title>
        <authorList>
            <person name="Fallon T.R."/>
            <person name="Shende V.V."/>
            <person name="Wierzbicki I.H."/>
            <person name="Pendleton A.L."/>
            <person name="Watervoot N.F."/>
            <person name="Auber R.P."/>
            <person name="Gonzalez D.J."/>
            <person name="Wisecaver J.H."/>
            <person name="Moore B.S."/>
        </authorList>
    </citation>
    <scope>NUCLEOTIDE SEQUENCE [LARGE SCALE GENOMIC DNA]</scope>
    <source>
        <strain evidence="2 3">12B1</strain>
    </source>
</reference>
<dbReference type="EMBL" id="JBGBPQ010000005">
    <property type="protein sequence ID" value="KAL1524032.1"/>
    <property type="molecule type" value="Genomic_DNA"/>
</dbReference>
<dbReference type="InterPro" id="IPR036390">
    <property type="entry name" value="WH_DNA-bd_sf"/>
</dbReference>
<comment type="caution">
    <text evidence="2">The sequence shown here is derived from an EMBL/GenBank/DDBJ whole genome shotgun (WGS) entry which is preliminary data.</text>
</comment>
<name>A0AB34JSS3_PRYPA</name>
<dbReference type="Gene3D" id="1.10.10.10">
    <property type="entry name" value="Winged helix-like DNA-binding domain superfamily/Winged helix DNA-binding domain"/>
    <property type="match status" value="2"/>
</dbReference>
<proteinExistence type="predicted"/>